<evidence type="ECO:0000313" key="2">
    <source>
        <dbReference type="EMBL" id="JAG25617.1"/>
    </source>
</evidence>
<dbReference type="AlphaFoldDB" id="A0A0A9XXW7"/>
<keyword evidence="2" id="KW-0378">Hydrolase</keyword>
<proteinExistence type="predicted"/>
<keyword evidence="2" id="KW-0255">Endonuclease</keyword>
<sequence>MNCYNSSSHICALLLTCLKLDRCDAFGSRSDGYWPCINLKCTTAVRKNARNKLLRYRAFNYFVVITATVADLLIESYNITAKTVTSQIDIYCHTTHCHNLRGLCRLSVDEV</sequence>
<keyword evidence="1" id="KW-0732">Signal</keyword>
<accession>A0A0A9XXW7</accession>
<reference evidence="2" key="1">
    <citation type="journal article" date="2014" name="PLoS ONE">
        <title>Transcriptome-Based Identification of ABC Transporters in the Western Tarnished Plant Bug Lygus hesperus.</title>
        <authorList>
            <person name="Hull J.J."/>
            <person name="Chaney K."/>
            <person name="Geib S.M."/>
            <person name="Fabrick J.A."/>
            <person name="Brent C.S."/>
            <person name="Walsh D."/>
            <person name="Lavine L.C."/>
        </authorList>
    </citation>
    <scope>NUCLEOTIDE SEQUENCE</scope>
</reference>
<evidence type="ECO:0000256" key="1">
    <source>
        <dbReference type="SAM" id="SignalP"/>
    </source>
</evidence>
<organism evidence="2">
    <name type="scientific">Lygus hesperus</name>
    <name type="common">Western plant bug</name>
    <dbReference type="NCBI Taxonomy" id="30085"/>
    <lineage>
        <taxon>Eukaryota</taxon>
        <taxon>Metazoa</taxon>
        <taxon>Ecdysozoa</taxon>
        <taxon>Arthropoda</taxon>
        <taxon>Hexapoda</taxon>
        <taxon>Insecta</taxon>
        <taxon>Pterygota</taxon>
        <taxon>Neoptera</taxon>
        <taxon>Paraneoptera</taxon>
        <taxon>Hemiptera</taxon>
        <taxon>Heteroptera</taxon>
        <taxon>Panheteroptera</taxon>
        <taxon>Cimicomorpha</taxon>
        <taxon>Miridae</taxon>
        <taxon>Mirini</taxon>
        <taxon>Lygus</taxon>
    </lineage>
</organism>
<feature type="chain" id="PRO_5002070364" evidence="1">
    <location>
        <begin position="26"/>
        <end position="111"/>
    </location>
</feature>
<reference evidence="2" key="2">
    <citation type="submission" date="2014-07" db="EMBL/GenBank/DDBJ databases">
        <authorList>
            <person name="Hull J."/>
        </authorList>
    </citation>
    <scope>NUCLEOTIDE SEQUENCE</scope>
</reference>
<keyword evidence="2" id="KW-0540">Nuclease</keyword>
<name>A0A0A9XXW7_LYGHE</name>
<feature type="signal peptide" evidence="1">
    <location>
        <begin position="1"/>
        <end position="25"/>
    </location>
</feature>
<dbReference type="GO" id="GO:0004519">
    <property type="term" value="F:endonuclease activity"/>
    <property type="evidence" value="ECO:0007669"/>
    <property type="project" value="UniProtKB-KW"/>
</dbReference>
<protein>
    <submittedName>
        <fullName evidence="2">Intron-encoded endonuclease I-PpoI</fullName>
    </submittedName>
</protein>
<gene>
    <name evidence="2" type="primary">PPO1</name>
    <name evidence="2" type="ORF">CM83_1939</name>
</gene>
<dbReference type="EMBL" id="GBHO01017987">
    <property type="protein sequence ID" value="JAG25617.1"/>
    <property type="molecule type" value="Transcribed_RNA"/>
</dbReference>